<feature type="transmembrane region" description="Helical" evidence="2">
    <location>
        <begin position="294"/>
        <end position="315"/>
    </location>
</feature>
<evidence type="ECO:0000256" key="2">
    <source>
        <dbReference type="SAM" id="Phobius"/>
    </source>
</evidence>
<dbReference type="AlphaFoldDB" id="S8A1E6"/>
<feature type="compositionally biased region" description="Basic and acidic residues" evidence="1">
    <location>
        <begin position="98"/>
        <end position="111"/>
    </location>
</feature>
<evidence type="ECO:0000256" key="1">
    <source>
        <dbReference type="SAM" id="MobiDB-lite"/>
    </source>
</evidence>
<name>S8A1E6_DACHA</name>
<proteinExistence type="predicted"/>
<reference evidence="3 4" key="1">
    <citation type="journal article" date="2013" name="PLoS Genet.">
        <title>Genomic mechanisms accounting for the adaptation to parasitism in nematode-trapping fungi.</title>
        <authorList>
            <person name="Meerupati T."/>
            <person name="Andersson K.M."/>
            <person name="Friman E."/>
            <person name="Kumar D."/>
            <person name="Tunlid A."/>
            <person name="Ahren D."/>
        </authorList>
    </citation>
    <scope>NUCLEOTIDE SEQUENCE [LARGE SCALE GENOMIC DNA]</scope>
    <source>
        <strain evidence="3 4">CBS 200.50</strain>
    </source>
</reference>
<feature type="transmembrane region" description="Helical" evidence="2">
    <location>
        <begin position="234"/>
        <end position="255"/>
    </location>
</feature>
<dbReference type="OrthoDB" id="10684206at2759"/>
<dbReference type="HOGENOM" id="CLU_754434_0_0_1"/>
<keyword evidence="2" id="KW-0472">Membrane</keyword>
<keyword evidence="4" id="KW-1185">Reference proteome</keyword>
<dbReference type="EMBL" id="AQGS01000823">
    <property type="protein sequence ID" value="EPS36795.1"/>
    <property type="molecule type" value="Genomic_DNA"/>
</dbReference>
<sequence>MNRAPTPAAKPPAKDEKKTPQKPTRMPPPPVLNRVKDRMTNFEGKGQTPVRHSPKKSPGKSILKPKIIPLPKQGPPSPYLESPLAFNAPDYKWPPASEDIHRKEERREPESPPRNPRNPKPRSTSEDDSLFERHTIRPIARSLSSSTLRGQIPQNLRSKRPSEGFDDIVFRDENLVNIWNKLESVGGKPDGYTFDELMRDGLIKDGVYNYSGVMDDEDEESEGAWQFSTADWKFWLYLTFAILGLIVGRAVYPYFFVGKQNRWMPRGSISSSPIIGIGWSRAGSSKYSMGWSNLISGLWIALVNALTAMGLGFLVGRTRKNIWEKIKAGEFEFTARDFKELISFIAELGLRVLGRRKRRLWWQFWKN</sequence>
<feature type="region of interest" description="Disordered" evidence="1">
    <location>
        <begin position="1"/>
        <end position="133"/>
    </location>
</feature>
<keyword evidence="2" id="KW-1133">Transmembrane helix</keyword>
<reference evidence="4" key="2">
    <citation type="submission" date="2013-04" db="EMBL/GenBank/DDBJ databases">
        <title>Genomic mechanisms accounting for the adaptation to parasitism in nematode-trapping fungi.</title>
        <authorList>
            <person name="Ahren D.G."/>
        </authorList>
    </citation>
    <scope>NUCLEOTIDE SEQUENCE [LARGE SCALE GENOMIC DNA]</scope>
    <source>
        <strain evidence="4">CBS 200.50</strain>
    </source>
</reference>
<evidence type="ECO:0000313" key="3">
    <source>
        <dbReference type="EMBL" id="EPS36795.1"/>
    </source>
</evidence>
<comment type="caution">
    <text evidence="3">The sequence shown here is derived from an EMBL/GenBank/DDBJ whole genome shotgun (WGS) entry which is preliminary data.</text>
</comment>
<gene>
    <name evidence="3" type="ORF">H072_9666</name>
</gene>
<accession>S8A1E6</accession>
<dbReference type="Proteomes" id="UP000015100">
    <property type="component" value="Unassembled WGS sequence"/>
</dbReference>
<evidence type="ECO:0000313" key="4">
    <source>
        <dbReference type="Proteomes" id="UP000015100"/>
    </source>
</evidence>
<keyword evidence="2" id="KW-0812">Transmembrane</keyword>
<protein>
    <submittedName>
        <fullName evidence="3">Uncharacterized protein</fullName>
    </submittedName>
</protein>
<organism evidence="3 4">
    <name type="scientific">Dactylellina haptotyla (strain CBS 200.50)</name>
    <name type="common">Nematode-trapping fungus</name>
    <name type="synonym">Monacrosporium haptotylum</name>
    <dbReference type="NCBI Taxonomy" id="1284197"/>
    <lineage>
        <taxon>Eukaryota</taxon>
        <taxon>Fungi</taxon>
        <taxon>Dikarya</taxon>
        <taxon>Ascomycota</taxon>
        <taxon>Pezizomycotina</taxon>
        <taxon>Orbiliomycetes</taxon>
        <taxon>Orbiliales</taxon>
        <taxon>Orbiliaceae</taxon>
        <taxon>Dactylellina</taxon>
    </lineage>
</organism>